<dbReference type="RefSeq" id="WP_380729106.1">
    <property type="nucleotide sequence ID" value="NZ_JBHTLK010000278.1"/>
</dbReference>
<gene>
    <name evidence="1" type="ORF">ACFQ3T_32035</name>
</gene>
<keyword evidence="2" id="KW-1185">Reference proteome</keyword>
<dbReference type="EMBL" id="JBHTLK010000278">
    <property type="protein sequence ID" value="MFD1151790.1"/>
    <property type="molecule type" value="Genomic_DNA"/>
</dbReference>
<proteinExistence type="predicted"/>
<name>A0ABW3R4C4_9PSEU</name>
<comment type="caution">
    <text evidence="1">The sequence shown here is derived from an EMBL/GenBank/DDBJ whole genome shotgun (WGS) entry which is preliminary data.</text>
</comment>
<accession>A0ABW3R4C4</accession>
<evidence type="ECO:0000313" key="1">
    <source>
        <dbReference type="EMBL" id="MFD1151790.1"/>
    </source>
</evidence>
<evidence type="ECO:0000313" key="2">
    <source>
        <dbReference type="Proteomes" id="UP001597168"/>
    </source>
</evidence>
<organism evidence="1 2">
    <name type="scientific">Saccharothrix hoggarensis</name>
    <dbReference type="NCBI Taxonomy" id="913853"/>
    <lineage>
        <taxon>Bacteria</taxon>
        <taxon>Bacillati</taxon>
        <taxon>Actinomycetota</taxon>
        <taxon>Actinomycetes</taxon>
        <taxon>Pseudonocardiales</taxon>
        <taxon>Pseudonocardiaceae</taxon>
        <taxon>Saccharothrix</taxon>
    </lineage>
</organism>
<dbReference type="Proteomes" id="UP001597168">
    <property type="component" value="Unassembled WGS sequence"/>
</dbReference>
<protein>
    <submittedName>
        <fullName evidence="1">Uncharacterized protein</fullName>
    </submittedName>
</protein>
<sequence length="128" mass="14828">MSDPKRFVDRVRELAGATPGRLVAEWREFTGLVEDGYTFGIDEYEHDLRVRDRVERVLTDPCLAGMEELGWVKAEVSETDTRFRALLTEDPVNRAPGLSWWWSRYPRRAGEDLARDIEALYGLRIEIA</sequence>
<reference evidence="2" key="1">
    <citation type="journal article" date="2019" name="Int. J. Syst. Evol. Microbiol.">
        <title>The Global Catalogue of Microorganisms (GCM) 10K type strain sequencing project: providing services to taxonomists for standard genome sequencing and annotation.</title>
        <authorList>
            <consortium name="The Broad Institute Genomics Platform"/>
            <consortium name="The Broad Institute Genome Sequencing Center for Infectious Disease"/>
            <person name="Wu L."/>
            <person name="Ma J."/>
        </authorList>
    </citation>
    <scope>NUCLEOTIDE SEQUENCE [LARGE SCALE GENOMIC DNA]</scope>
    <source>
        <strain evidence="2">CCUG 60214</strain>
    </source>
</reference>